<dbReference type="InterPro" id="IPR039424">
    <property type="entry name" value="SBP_5"/>
</dbReference>
<proteinExistence type="inferred from homology"/>
<dbReference type="GO" id="GO:0043190">
    <property type="term" value="C:ATP-binding cassette (ABC) transporter complex"/>
    <property type="evidence" value="ECO:0007669"/>
    <property type="project" value="InterPro"/>
</dbReference>
<evidence type="ECO:0000313" key="5">
    <source>
        <dbReference type="EMBL" id="RLE08808.1"/>
    </source>
</evidence>
<dbReference type="Proteomes" id="UP000277457">
    <property type="component" value="Unassembled WGS sequence"/>
</dbReference>
<feature type="non-terminal residue" evidence="5">
    <location>
        <position position="437"/>
    </location>
</feature>
<dbReference type="Gene3D" id="3.10.105.10">
    <property type="entry name" value="Dipeptide-binding Protein, Domain 3"/>
    <property type="match status" value="1"/>
</dbReference>
<dbReference type="SUPFAM" id="SSF53850">
    <property type="entry name" value="Periplasmic binding protein-like II"/>
    <property type="match status" value="1"/>
</dbReference>
<dbReference type="PANTHER" id="PTHR30290">
    <property type="entry name" value="PERIPLASMIC BINDING COMPONENT OF ABC TRANSPORTER"/>
    <property type="match status" value="1"/>
</dbReference>
<dbReference type="AlphaFoldDB" id="A0A662D5X3"/>
<protein>
    <submittedName>
        <fullName evidence="5">ABC transporter substrate-binding protein</fullName>
    </submittedName>
</protein>
<dbReference type="Gene3D" id="3.40.190.10">
    <property type="entry name" value="Periplasmic binding protein-like II"/>
    <property type="match status" value="1"/>
</dbReference>
<evidence type="ECO:0000313" key="6">
    <source>
        <dbReference type="Proteomes" id="UP000277457"/>
    </source>
</evidence>
<reference evidence="5 6" key="1">
    <citation type="submission" date="2018-06" db="EMBL/GenBank/DDBJ databases">
        <title>Extensive metabolic versatility and redundancy in microbially diverse, dynamic hydrothermal sediments.</title>
        <authorList>
            <person name="Dombrowski N."/>
            <person name="Teske A."/>
            <person name="Baker B.J."/>
        </authorList>
    </citation>
    <scope>NUCLEOTIDE SEQUENCE [LARGE SCALE GENOMIC DNA]</scope>
    <source>
        <strain evidence="5">B7_G13</strain>
    </source>
</reference>
<dbReference type="PROSITE" id="PS01040">
    <property type="entry name" value="SBP_BACTERIAL_5"/>
    <property type="match status" value="1"/>
</dbReference>
<gene>
    <name evidence="5" type="ORF">DRZ78_00335</name>
</gene>
<dbReference type="GO" id="GO:0015833">
    <property type="term" value="P:peptide transport"/>
    <property type="evidence" value="ECO:0007669"/>
    <property type="project" value="TreeGrafter"/>
</dbReference>
<dbReference type="Gene3D" id="3.90.76.10">
    <property type="entry name" value="Dipeptide-binding Protein, Domain 1"/>
    <property type="match status" value="1"/>
</dbReference>
<dbReference type="InterPro" id="IPR030678">
    <property type="entry name" value="Peptide/Ni-bd"/>
</dbReference>
<dbReference type="GO" id="GO:1904680">
    <property type="term" value="F:peptide transmembrane transporter activity"/>
    <property type="evidence" value="ECO:0007669"/>
    <property type="project" value="TreeGrafter"/>
</dbReference>
<dbReference type="PIRSF" id="PIRSF002741">
    <property type="entry name" value="MppA"/>
    <property type="match status" value="1"/>
</dbReference>
<dbReference type="Pfam" id="PF00496">
    <property type="entry name" value="SBP_bac_5"/>
    <property type="match status" value="1"/>
</dbReference>
<dbReference type="GO" id="GO:0042597">
    <property type="term" value="C:periplasmic space"/>
    <property type="evidence" value="ECO:0007669"/>
    <property type="project" value="UniProtKB-ARBA"/>
</dbReference>
<name>A0A662D5X3_UNCAE</name>
<evidence type="ECO:0000256" key="2">
    <source>
        <dbReference type="ARBA" id="ARBA00022448"/>
    </source>
</evidence>
<organism evidence="5 6">
    <name type="scientific">Aerophobetes bacterium</name>
    <dbReference type="NCBI Taxonomy" id="2030807"/>
    <lineage>
        <taxon>Bacteria</taxon>
        <taxon>Candidatus Aerophobota</taxon>
    </lineage>
</organism>
<evidence type="ECO:0000256" key="3">
    <source>
        <dbReference type="ARBA" id="ARBA00022729"/>
    </source>
</evidence>
<comment type="similarity">
    <text evidence="1">Belongs to the bacterial solute-binding protein 5 family.</text>
</comment>
<sequence>MRSRGKILITVILVGSLVCSTVTIASAVKYGGTLVFGSAGDACRLDPADVTDGESIQRMDNIFEGLVEYKPGSTEIQPCLAESWEFSKGGLEITFHLRKGVKFHDGTDFNADAVVFSFARQYDPNHPYHRYGEWAYWGYMFSDIKEVVKIDDYTVKIILKKPNASIMTSLAMFTVNIVSPTNAKKYKEDAFKHPCGTGPFKFVEWVKDDHITLVANENYWRRRPYLDKLIFKVIPDLSARTMALVTGEVQGIEYPNPADFVMIKASPDLKLLTQPGMNIGYLALNCGYGYYDKNGNGVRDPDEPWEKVPGYCEPLTHKKVRQAINYAIDKKAIVEGLYMGTAIVAKNGMPPFMLGYNDEIQDYTYDPQKAKKLLAEAGYPNGFKATLYVMPVSRPYMFDPPRIGEAIQSYLAAVGIDVDIYQVDWTTYLQETEAGKH</sequence>
<accession>A0A662D5X3</accession>
<keyword evidence="3" id="KW-0732">Signal</keyword>
<dbReference type="PANTHER" id="PTHR30290:SF9">
    <property type="entry name" value="OLIGOPEPTIDE-BINDING PROTEIN APPA"/>
    <property type="match status" value="1"/>
</dbReference>
<dbReference type="EMBL" id="QMPY01000006">
    <property type="protein sequence ID" value="RLE08808.1"/>
    <property type="molecule type" value="Genomic_DNA"/>
</dbReference>
<evidence type="ECO:0000259" key="4">
    <source>
        <dbReference type="Pfam" id="PF00496"/>
    </source>
</evidence>
<feature type="domain" description="Solute-binding protein family 5" evidence="4">
    <location>
        <begin position="75"/>
        <end position="436"/>
    </location>
</feature>
<dbReference type="InterPro" id="IPR023765">
    <property type="entry name" value="SBP_5_CS"/>
</dbReference>
<dbReference type="InterPro" id="IPR000914">
    <property type="entry name" value="SBP_5_dom"/>
</dbReference>
<comment type="caution">
    <text evidence="5">The sequence shown here is derived from an EMBL/GenBank/DDBJ whole genome shotgun (WGS) entry which is preliminary data.</text>
</comment>
<evidence type="ECO:0000256" key="1">
    <source>
        <dbReference type="ARBA" id="ARBA00005695"/>
    </source>
</evidence>
<dbReference type="CDD" id="cd08493">
    <property type="entry name" value="PBP2_DppA_like"/>
    <property type="match status" value="1"/>
</dbReference>
<keyword evidence="2" id="KW-0813">Transport</keyword>